<feature type="domain" description="Immunoglobulin V-set" evidence="7">
    <location>
        <begin position="33"/>
        <end position="111"/>
    </location>
</feature>
<dbReference type="SUPFAM" id="SSF48726">
    <property type="entry name" value="Immunoglobulin"/>
    <property type="match status" value="1"/>
</dbReference>
<proteinExistence type="predicted"/>
<reference evidence="9" key="1">
    <citation type="submission" date="2025-08" db="UniProtKB">
        <authorList>
            <consortium name="RefSeq"/>
        </authorList>
    </citation>
    <scope>IDENTIFICATION</scope>
    <source>
        <tissue evidence="9">Brain</tissue>
    </source>
</reference>
<sequence length="335" mass="36583">MKVHHTLIFFFFFFALQDGNTGVIRAEIPVFKRAEGETITVKCHFSTTARKKYFCKDECKNKDILIKTDKNQDQSGRYNISFEDKPTGGGVLSVTIKQLIKSDSGLYGCGLDIALSIDPYSEFRIIVTNAPSTSKPTWTLRPVLTSAPTTAQSFRTSSTFSASSSQTTNQSEQQQTETTAGASGTDVLLYVGLTLAVTVILLLLGLLILCRKRANKTQEPPADTVYANVSVANRVYEEIREEDRRGRSPPVEVSIVYTQAKYSKANRAETTDDYSLVAATASSAGNKAEDDSSQLAYSEVVFSKRPVSSFHGAPCGAAEDVVYSVPRVGESWDGS</sequence>
<dbReference type="RefSeq" id="XP_018519950.1">
    <property type="nucleotide sequence ID" value="XM_018664434.2"/>
</dbReference>
<name>A0AAJ7LEQ4_LATCA</name>
<feature type="chain" id="PRO_5042611776" evidence="6">
    <location>
        <begin position="22"/>
        <end position="335"/>
    </location>
</feature>
<dbReference type="Pfam" id="PF07686">
    <property type="entry name" value="V-set"/>
    <property type="match status" value="1"/>
</dbReference>
<evidence type="ECO:0000256" key="5">
    <source>
        <dbReference type="SAM" id="Phobius"/>
    </source>
</evidence>
<keyword evidence="3 5" id="KW-0472">Membrane</keyword>
<dbReference type="GO" id="GO:0004888">
    <property type="term" value="F:transmembrane signaling receptor activity"/>
    <property type="evidence" value="ECO:0007669"/>
    <property type="project" value="TreeGrafter"/>
</dbReference>
<keyword evidence="6" id="KW-0732">Signal</keyword>
<protein>
    <submittedName>
        <fullName evidence="9">Uncharacterized protein LOC108875464</fullName>
    </submittedName>
</protein>
<dbReference type="GeneID" id="108875464"/>
<dbReference type="GO" id="GO:0005886">
    <property type="term" value="C:plasma membrane"/>
    <property type="evidence" value="ECO:0007669"/>
    <property type="project" value="TreeGrafter"/>
</dbReference>
<dbReference type="Gene3D" id="2.60.40.10">
    <property type="entry name" value="Immunoglobulins"/>
    <property type="match status" value="1"/>
</dbReference>
<dbReference type="InterPro" id="IPR050671">
    <property type="entry name" value="CD300_family_receptors"/>
</dbReference>
<dbReference type="InterPro" id="IPR013106">
    <property type="entry name" value="Ig_V-set"/>
</dbReference>
<evidence type="ECO:0000256" key="3">
    <source>
        <dbReference type="ARBA" id="ARBA00023136"/>
    </source>
</evidence>
<dbReference type="AlphaFoldDB" id="A0AAJ7LEQ4"/>
<gene>
    <name evidence="9" type="primary">LOC108875464</name>
</gene>
<keyword evidence="5" id="KW-1133">Transmembrane helix</keyword>
<dbReference type="InterPro" id="IPR013783">
    <property type="entry name" value="Ig-like_fold"/>
</dbReference>
<evidence type="ECO:0000256" key="1">
    <source>
        <dbReference type="ARBA" id="ARBA00004370"/>
    </source>
</evidence>
<evidence type="ECO:0000259" key="7">
    <source>
        <dbReference type="Pfam" id="PF07686"/>
    </source>
</evidence>
<dbReference type="PANTHER" id="PTHR11860">
    <property type="entry name" value="POLYMERIC-IMMUNOGLOBULIN RECEPTOR"/>
    <property type="match status" value="1"/>
</dbReference>
<dbReference type="PANTHER" id="PTHR11860:SF87">
    <property type="entry name" value="CMRF35-LIKE MOLECULE 8"/>
    <property type="match status" value="1"/>
</dbReference>
<evidence type="ECO:0000313" key="8">
    <source>
        <dbReference type="Proteomes" id="UP000694890"/>
    </source>
</evidence>
<dbReference type="InterPro" id="IPR036179">
    <property type="entry name" value="Ig-like_dom_sf"/>
</dbReference>
<evidence type="ECO:0000313" key="9">
    <source>
        <dbReference type="RefSeq" id="XP_018519950.1"/>
    </source>
</evidence>
<evidence type="ECO:0000256" key="2">
    <source>
        <dbReference type="ARBA" id="ARBA00022692"/>
    </source>
</evidence>
<feature type="region of interest" description="Disordered" evidence="4">
    <location>
        <begin position="154"/>
        <end position="178"/>
    </location>
</feature>
<keyword evidence="2 5" id="KW-0812">Transmembrane</keyword>
<dbReference type="Proteomes" id="UP000694890">
    <property type="component" value="Linkage group LG6"/>
</dbReference>
<accession>A0AAJ7LEQ4</accession>
<organism evidence="8 9">
    <name type="scientific">Lates calcarifer</name>
    <name type="common">Barramundi</name>
    <name type="synonym">Holocentrus calcarifer</name>
    <dbReference type="NCBI Taxonomy" id="8187"/>
    <lineage>
        <taxon>Eukaryota</taxon>
        <taxon>Metazoa</taxon>
        <taxon>Chordata</taxon>
        <taxon>Craniata</taxon>
        <taxon>Vertebrata</taxon>
        <taxon>Euteleostomi</taxon>
        <taxon>Actinopterygii</taxon>
        <taxon>Neopterygii</taxon>
        <taxon>Teleostei</taxon>
        <taxon>Neoteleostei</taxon>
        <taxon>Acanthomorphata</taxon>
        <taxon>Carangaria</taxon>
        <taxon>Carangaria incertae sedis</taxon>
        <taxon>Centropomidae</taxon>
        <taxon>Lates</taxon>
    </lineage>
</organism>
<evidence type="ECO:0000256" key="4">
    <source>
        <dbReference type="SAM" id="MobiDB-lite"/>
    </source>
</evidence>
<feature type="signal peptide" evidence="6">
    <location>
        <begin position="1"/>
        <end position="21"/>
    </location>
</feature>
<evidence type="ECO:0000256" key="6">
    <source>
        <dbReference type="SAM" id="SignalP"/>
    </source>
</evidence>
<dbReference type="KEGG" id="lcf:108875464"/>
<feature type="transmembrane region" description="Helical" evidence="5">
    <location>
        <begin position="187"/>
        <end position="209"/>
    </location>
</feature>
<comment type="subcellular location">
    <subcellularLocation>
        <location evidence="1">Membrane</location>
    </subcellularLocation>
</comment>